<dbReference type="SUPFAM" id="SSF51735">
    <property type="entry name" value="NAD(P)-binding Rossmann-fold domains"/>
    <property type="match status" value="1"/>
</dbReference>
<dbReference type="Pfam" id="PF01408">
    <property type="entry name" value="GFO_IDH_MocA"/>
    <property type="match status" value="1"/>
</dbReference>
<gene>
    <name evidence="2" type="ORF">SAMN05660909_02970</name>
</gene>
<feature type="domain" description="Gfo/Idh/MocA-like oxidoreductase N-terminal" evidence="1">
    <location>
        <begin position="41"/>
        <end position="172"/>
    </location>
</feature>
<sequence length="345" mass="37533">MTDLKRRKFIRNSALAGIGMGVMSGLRPLYAAEKRVSDMVIKIGIIGLDTTHAIAFTKAFNSATPVAGLEGMKVVAAFPQASPDIALNQQRLPGFTEQVRNMGVEIVDSIDALLAKVDVVLLESNDGRPHLAQTLPVLKAGKKIFIDKPLAASLADGMRIFEAAKKYNTPVFSASSLRFMESAQKVAKEQVIGAVLGADTFSPAALEKTHPDLFWYGIHGVETLFTVMGVGCQSVTRFFSPDADVVVGRWAGERIGTFRGTRKGPDDFGGRVFGEKGNMVLGPFKGYEPLLQQIAAFFRTGESPVRPEETLEILAFMEAAEESKRRNGATVKLSEIYKRAHKQLK</sequence>
<dbReference type="RefSeq" id="WP_089762706.1">
    <property type="nucleotide sequence ID" value="NZ_BKAT01000018.1"/>
</dbReference>
<proteinExistence type="predicted"/>
<dbReference type="PANTHER" id="PTHR43818">
    <property type="entry name" value="BCDNA.GH03377"/>
    <property type="match status" value="1"/>
</dbReference>
<organism evidence="2 3">
    <name type="scientific">Chitinophaga terrae</name>
    <name type="common">ex Kim and Jung 2007</name>
    <dbReference type="NCBI Taxonomy" id="408074"/>
    <lineage>
        <taxon>Bacteria</taxon>
        <taxon>Pseudomonadati</taxon>
        <taxon>Bacteroidota</taxon>
        <taxon>Chitinophagia</taxon>
        <taxon>Chitinophagales</taxon>
        <taxon>Chitinophagaceae</taxon>
        <taxon>Chitinophaga</taxon>
    </lineage>
</organism>
<dbReference type="EMBL" id="FNRL01000012">
    <property type="protein sequence ID" value="SEA67799.1"/>
    <property type="molecule type" value="Genomic_DNA"/>
</dbReference>
<dbReference type="AlphaFoldDB" id="A0A1H4D5U1"/>
<dbReference type="STRING" id="408074.SAMN05660909_02970"/>
<evidence type="ECO:0000259" key="1">
    <source>
        <dbReference type="Pfam" id="PF01408"/>
    </source>
</evidence>
<protein>
    <submittedName>
        <fullName evidence="2">Predicted dehydrogenase</fullName>
    </submittedName>
</protein>
<dbReference type="GO" id="GO:0000166">
    <property type="term" value="F:nucleotide binding"/>
    <property type="evidence" value="ECO:0007669"/>
    <property type="project" value="InterPro"/>
</dbReference>
<dbReference type="InterPro" id="IPR036291">
    <property type="entry name" value="NAD(P)-bd_dom_sf"/>
</dbReference>
<keyword evidence="3" id="KW-1185">Reference proteome</keyword>
<evidence type="ECO:0000313" key="2">
    <source>
        <dbReference type="EMBL" id="SEA67799.1"/>
    </source>
</evidence>
<name>A0A1H4D5U1_9BACT</name>
<dbReference type="Proteomes" id="UP000199656">
    <property type="component" value="Unassembled WGS sequence"/>
</dbReference>
<dbReference type="InterPro" id="IPR000683">
    <property type="entry name" value="Gfo/Idh/MocA-like_OxRdtase_N"/>
</dbReference>
<dbReference type="Gene3D" id="3.30.360.10">
    <property type="entry name" value="Dihydrodipicolinate Reductase, domain 2"/>
    <property type="match status" value="1"/>
</dbReference>
<dbReference type="PANTHER" id="PTHR43818:SF9">
    <property type="entry name" value="HYPOTHETICAL OXIDOREDUCTASE"/>
    <property type="match status" value="1"/>
</dbReference>
<dbReference type="InterPro" id="IPR006311">
    <property type="entry name" value="TAT_signal"/>
</dbReference>
<evidence type="ECO:0000313" key="3">
    <source>
        <dbReference type="Proteomes" id="UP000199656"/>
    </source>
</evidence>
<dbReference type="Gene3D" id="3.40.50.720">
    <property type="entry name" value="NAD(P)-binding Rossmann-like Domain"/>
    <property type="match status" value="1"/>
</dbReference>
<dbReference type="PROSITE" id="PS51318">
    <property type="entry name" value="TAT"/>
    <property type="match status" value="1"/>
</dbReference>
<accession>A0A1H4D5U1</accession>
<dbReference type="OrthoDB" id="1408251at2"/>
<dbReference type="InterPro" id="IPR050463">
    <property type="entry name" value="Gfo/Idh/MocA_oxidrdct_glycsds"/>
</dbReference>
<reference evidence="3" key="1">
    <citation type="submission" date="2016-10" db="EMBL/GenBank/DDBJ databases">
        <authorList>
            <person name="Varghese N."/>
            <person name="Submissions S."/>
        </authorList>
    </citation>
    <scope>NUCLEOTIDE SEQUENCE [LARGE SCALE GENOMIC DNA]</scope>
    <source>
        <strain evidence="3">DSM 23920</strain>
    </source>
</reference>